<name>A0A2Z5G4G4_9BACT</name>
<dbReference type="GO" id="GO:0047661">
    <property type="term" value="F:amino-acid racemase activity"/>
    <property type="evidence" value="ECO:0007669"/>
    <property type="project" value="InterPro"/>
</dbReference>
<organism evidence="1 2">
    <name type="scientific">Acidisarcina polymorpha</name>
    <dbReference type="NCBI Taxonomy" id="2211140"/>
    <lineage>
        <taxon>Bacteria</taxon>
        <taxon>Pseudomonadati</taxon>
        <taxon>Acidobacteriota</taxon>
        <taxon>Terriglobia</taxon>
        <taxon>Terriglobales</taxon>
        <taxon>Acidobacteriaceae</taxon>
        <taxon>Acidisarcina</taxon>
    </lineage>
</organism>
<dbReference type="SUPFAM" id="SSF53681">
    <property type="entry name" value="Aspartate/glutamate racemase"/>
    <property type="match status" value="2"/>
</dbReference>
<dbReference type="Proteomes" id="UP000253606">
    <property type="component" value="Chromosome"/>
</dbReference>
<dbReference type="KEGG" id="abas:ACPOL_4730"/>
<sequence length="202" mass="22030">MAHAAARETEELAAYLCLLLRQLADGGADTAAIPAFSPQICARELAEITPLPLIDLLDAIVAEVDRRKIQRLSIFGARVTMETALFGKLKDRDVVAPKPSEIDAVSGIYQRIVEEEGASSEEYAKLRALAHNLIEREQLDAILLAGTDLSFVFTPENTDFPHIDGARTHIDAIMHRLVRGSVQARPTEGLTEAGEPHLSRLG</sequence>
<evidence type="ECO:0000313" key="1">
    <source>
        <dbReference type="EMBL" id="AXC13998.1"/>
    </source>
</evidence>
<protein>
    <submittedName>
        <fullName evidence="1">Aspartate racemase</fullName>
    </submittedName>
</protein>
<gene>
    <name evidence="1" type="ORF">ACPOL_4730</name>
</gene>
<dbReference type="InterPro" id="IPR001920">
    <property type="entry name" value="Asp/Glu_race"/>
</dbReference>
<accession>A0A2Z5G4G4</accession>
<evidence type="ECO:0000313" key="2">
    <source>
        <dbReference type="Proteomes" id="UP000253606"/>
    </source>
</evidence>
<dbReference type="Gene3D" id="3.40.50.1860">
    <property type="match status" value="2"/>
</dbReference>
<dbReference type="InterPro" id="IPR015942">
    <property type="entry name" value="Asp/Glu/hydantoin_racemase"/>
</dbReference>
<dbReference type="AlphaFoldDB" id="A0A2Z5G4G4"/>
<dbReference type="EMBL" id="CP030840">
    <property type="protein sequence ID" value="AXC13998.1"/>
    <property type="molecule type" value="Genomic_DNA"/>
</dbReference>
<proteinExistence type="predicted"/>
<dbReference type="Pfam" id="PF01177">
    <property type="entry name" value="Asp_Glu_race"/>
    <property type="match status" value="1"/>
</dbReference>
<reference evidence="1 2" key="1">
    <citation type="journal article" date="2018" name="Front. Microbiol.">
        <title>Hydrolytic Capabilities as a Key to Environmental Success: Chitinolytic and Cellulolytic Acidobacteria From Acidic Sub-arctic Soils and Boreal Peatlands.</title>
        <authorList>
            <person name="Belova S.E."/>
            <person name="Ravin N.V."/>
            <person name="Pankratov T.A."/>
            <person name="Rakitin A.L."/>
            <person name="Ivanova A.A."/>
            <person name="Beletsky A.V."/>
            <person name="Mardanov A.V."/>
            <person name="Sinninghe Damste J.S."/>
            <person name="Dedysh S.N."/>
        </authorList>
    </citation>
    <scope>NUCLEOTIDE SEQUENCE [LARGE SCALE GENOMIC DNA]</scope>
    <source>
        <strain evidence="1 2">SBC82</strain>
    </source>
</reference>
<keyword evidence="2" id="KW-1185">Reference proteome</keyword>